<evidence type="ECO:0000313" key="2">
    <source>
        <dbReference type="EMBL" id="KAK3012686.1"/>
    </source>
</evidence>
<accession>A0AA88VNY6</accession>
<sequence>MDHATIMIHQSKTVPTPLSNRSPELRPLEDLSIKRGHQSFVPENKTPGRLSLDIPLQNNLPRGKNLDIRMPEIDPEVITHRLNVNPSKEPVKQKKRTFALERQEKIEEEVDKLCTSPEDPPQLVIFEVLDPWNLYVDSSSAICNSGSRIILISLEGFVVKYALLFGFQASNNEAEYEALLAGKRLAHALKVVSLSVHSDSQLVVNHVLGDYEARDKRMAQYLQLVKTSASTFKNFTIVEFPKIRILRQIHYQGSLSSK</sequence>
<gene>
    <name evidence="2" type="ORF">RJ639_008898</name>
</gene>
<dbReference type="Gene3D" id="3.30.420.10">
    <property type="entry name" value="Ribonuclease H-like superfamily/Ribonuclease H"/>
    <property type="match status" value="1"/>
</dbReference>
<evidence type="ECO:0000259" key="1">
    <source>
        <dbReference type="Pfam" id="PF13456"/>
    </source>
</evidence>
<dbReference type="InterPro" id="IPR012337">
    <property type="entry name" value="RNaseH-like_sf"/>
</dbReference>
<dbReference type="Pfam" id="PF13456">
    <property type="entry name" value="RVT_3"/>
    <property type="match status" value="1"/>
</dbReference>
<dbReference type="PANTHER" id="PTHR48475">
    <property type="entry name" value="RIBONUCLEASE H"/>
    <property type="match status" value="1"/>
</dbReference>
<dbReference type="AlphaFoldDB" id="A0AA88VNY6"/>
<organism evidence="2 3">
    <name type="scientific">Escallonia herrerae</name>
    <dbReference type="NCBI Taxonomy" id="1293975"/>
    <lineage>
        <taxon>Eukaryota</taxon>
        <taxon>Viridiplantae</taxon>
        <taxon>Streptophyta</taxon>
        <taxon>Embryophyta</taxon>
        <taxon>Tracheophyta</taxon>
        <taxon>Spermatophyta</taxon>
        <taxon>Magnoliopsida</taxon>
        <taxon>eudicotyledons</taxon>
        <taxon>Gunneridae</taxon>
        <taxon>Pentapetalae</taxon>
        <taxon>asterids</taxon>
        <taxon>campanulids</taxon>
        <taxon>Escalloniales</taxon>
        <taxon>Escalloniaceae</taxon>
        <taxon>Escallonia</taxon>
    </lineage>
</organism>
<dbReference type="Proteomes" id="UP001188597">
    <property type="component" value="Unassembled WGS sequence"/>
</dbReference>
<dbReference type="PANTHER" id="PTHR48475:SF2">
    <property type="entry name" value="RIBONUCLEASE H"/>
    <property type="match status" value="1"/>
</dbReference>
<dbReference type="GO" id="GO:0003676">
    <property type="term" value="F:nucleic acid binding"/>
    <property type="evidence" value="ECO:0007669"/>
    <property type="project" value="InterPro"/>
</dbReference>
<keyword evidence="3" id="KW-1185">Reference proteome</keyword>
<evidence type="ECO:0000313" key="3">
    <source>
        <dbReference type="Proteomes" id="UP001188597"/>
    </source>
</evidence>
<dbReference type="InterPro" id="IPR002156">
    <property type="entry name" value="RNaseH_domain"/>
</dbReference>
<dbReference type="InterPro" id="IPR036397">
    <property type="entry name" value="RNaseH_sf"/>
</dbReference>
<feature type="domain" description="RNase H type-1" evidence="1">
    <location>
        <begin position="144"/>
        <end position="237"/>
    </location>
</feature>
<reference evidence="2" key="1">
    <citation type="submission" date="2022-12" db="EMBL/GenBank/DDBJ databases">
        <title>Draft genome assemblies for two species of Escallonia (Escalloniales).</title>
        <authorList>
            <person name="Chanderbali A."/>
            <person name="Dervinis C."/>
            <person name="Anghel I."/>
            <person name="Soltis D."/>
            <person name="Soltis P."/>
            <person name="Zapata F."/>
        </authorList>
    </citation>
    <scope>NUCLEOTIDE SEQUENCE</scope>
    <source>
        <strain evidence="2">UCBG64.0493</strain>
        <tissue evidence="2">Leaf</tissue>
    </source>
</reference>
<proteinExistence type="predicted"/>
<dbReference type="EMBL" id="JAVXUP010001359">
    <property type="protein sequence ID" value="KAK3012686.1"/>
    <property type="molecule type" value="Genomic_DNA"/>
</dbReference>
<dbReference type="SUPFAM" id="SSF53098">
    <property type="entry name" value="Ribonuclease H-like"/>
    <property type="match status" value="1"/>
</dbReference>
<name>A0AA88VNY6_9ASTE</name>
<dbReference type="CDD" id="cd09279">
    <property type="entry name" value="RNase_HI_like"/>
    <property type="match status" value="1"/>
</dbReference>
<dbReference type="GO" id="GO:0004523">
    <property type="term" value="F:RNA-DNA hybrid ribonuclease activity"/>
    <property type="evidence" value="ECO:0007669"/>
    <property type="project" value="InterPro"/>
</dbReference>
<comment type="caution">
    <text evidence="2">The sequence shown here is derived from an EMBL/GenBank/DDBJ whole genome shotgun (WGS) entry which is preliminary data.</text>
</comment>
<protein>
    <recommendedName>
        <fullName evidence="1">RNase H type-1 domain-containing protein</fullName>
    </recommendedName>
</protein>